<protein>
    <submittedName>
        <fullName evidence="1">Enoyl-CoA hydratase/isomerase family protein</fullName>
    </submittedName>
</protein>
<reference evidence="2" key="1">
    <citation type="submission" date="2023-07" db="EMBL/GenBank/DDBJ databases">
        <title>30 novel species of actinomycetes from the DSMZ collection.</title>
        <authorList>
            <person name="Nouioui I."/>
        </authorList>
    </citation>
    <scope>NUCLEOTIDE SEQUENCE [LARGE SCALE GENOMIC DNA]</scope>
    <source>
        <strain evidence="2">DSM 41635</strain>
    </source>
</reference>
<feature type="non-terminal residue" evidence="1">
    <location>
        <position position="103"/>
    </location>
</feature>
<dbReference type="CDD" id="cd06558">
    <property type="entry name" value="crotonase-like"/>
    <property type="match status" value="1"/>
</dbReference>
<evidence type="ECO:0000313" key="2">
    <source>
        <dbReference type="Proteomes" id="UP001180503"/>
    </source>
</evidence>
<dbReference type="SUPFAM" id="SSF52096">
    <property type="entry name" value="ClpP/crotonase"/>
    <property type="match status" value="1"/>
</dbReference>
<dbReference type="Gene3D" id="3.90.226.10">
    <property type="entry name" value="2-enoyl-CoA Hydratase, Chain A, domain 1"/>
    <property type="match status" value="1"/>
</dbReference>
<comment type="caution">
    <text evidence="1">The sequence shown here is derived from an EMBL/GenBank/DDBJ whole genome shotgun (WGS) entry which is preliminary data.</text>
</comment>
<evidence type="ECO:0000313" key="1">
    <source>
        <dbReference type="EMBL" id="MDT0407009.1"/>
    </source>
</evidence>
<organism evidence="1 2">
    <name type="scientific">Streptomyces edwardsiae</name>
    <dbReference type="NCBI Taxonomy" id="3075527"/>
    <lineage>
        <taxon>Bacteria</taxon>
        <taxon>Bacillati</taxon>
        <taxon>Actinomycetota</taxon>
        <taxon>Actinomycetes</taxon>
        <taxon>Kitasatosporales</taxon>
        <taxon>Streptomycetaceae</taxon>
        <taxon>Streptomyces</taxon>
    </lineage>
</organism>
<dbReference type="RefSeq" id="WP_311711703.1">
    <property type="nucleotide sequence ID" value="NZ_JAVRFB010000257.1"/>
</dbReference>
<dbReference type="EMBL" id="JAVRFB010000257">
    <property type="protein sequence ID" value="MDT0407009.1"/>
    <property type="molecule type" value="Genomic_DNA"/>
</dbReference>
<dbReference type="Proteomes" id="UP001180503">
    <property type="component" value="Unassembled WGS sequence"/>
</dbReference>
<dbReference type="PANTHER" id="PTHR11941">
    <property type="entry name" value="ENOYL-COA HYDRATASE-RELATED"/>
    <property type="match status" value="1"/>
</dbReference>
<dbReference type="InterPro" id="IPR029045">
    <property type="entry name" value="ClpP/crotonase-like_dom_sf"/>
</dbReference>
<name>A0ABU2QUR3_9ACTN</name>
<gene>
    <name evidence="1" type="ORF">RM528_34795</name>
</gene>
<dbReference type="PANTHER" id="PTHR11941:SF54">
    <property type="entry name" value="ENOYL-COA HYDRATASE, MITOCHONDRIAL"/>
    <property type="match status" value="1"/>
</dbReference>
<dbReference type="InterPro" id="IPR001753">
    <property type="entry name" value="Enoyl-CoA_hydra/iso"/>
</dbReference>
<sequence length="103" mass="10976">MVIAVGDTKFVRVEVDRGVALLTVDRPPANALDLQVVHEISRAASETALQPEVGAIVVTGHGKQFVAGADIKVMRDIDLAGFAYFVNAIQRALNDLEALPLPV</sequence>
<dbReference type="Pfam" id="PF00378">
    <property type="entry name" value="ECH_1"/>
    <property type="match status" value="1"/>
</dbReference>
<accession>A0ABU2QUR3</accession>
<proteinExistence type="predicted"/>